<evidence type="ECO:0000256" key="6">
    <source>
        <dbReference type="ARBA" id="ARBA00022989"/>
    </source>
</evidence>
<evidence type="ECO:0000256" key="5">
    <source>
        <dbReference type="ARBA" id="ARBA00022692"/>
    </source>
</evidence>
<dbReference type="HAMAP" id="MF_00911">
    <property type="entry name" value="FtsQ_subfam"/>
    <property type="match status" value="1"/>
</dbReference>
<dbReference type="RefSeq" id="WP_083560166.1">
    <property type="nucleotide sequence ID" value="NZ_AQQV01000001.1"/>
</dbReference>
<evidence type="ECO:0000313" key="11">
    <source>
        <dbReference type="EMBL" id="ORE89235.1"/>
    </source>
</evidence>
<dbReference type="STRING" id="1317117.ATO7_05130"/>
<dbReference type="GO" id="GO:0043093">
    <property type="term" value="P:FtsZ-dependent cytokinesis"/>
    <property type="evidence" value="ECO:0007669"/>
    <property type="project" value="UniProtKB-UniRule"/>
</dbReference>
<reference evidence="11 12" key="1">
    <citation type="submission" date="2013-04" db="EMBL/GenBank/DDBJ databases">
        <title>Oceanococcus atlanticus 22II-S10r2 Genome Sequencing.</title>
        <authorList>
            <person name="Lai Q."/>
            <person name="Li G."/>
            <person name="Shao Z."/>
        </authorList>
    </citation>
    <scope>NUCLEOTIDE SEQUENCE [LARGE SCALE GENOMIC DNA]</scope>
    <source>
        <strain evidence="11 12">22II-S10r2</strain>
    </source>
</reference>
<name>A0A1Y1SHT8_9GAMM</name>
<feature type="transmembrane region" description="Helical" evidence="9">
    <location>
        <begin position="17"/>
        <end position="37"/>
    </location>
</feature>
<comment type="subunit">
    <text evidence="9">Part of a complex composed of FtsB, FtsL and FtsQ.</text>
</comment>
<keyword evidence="3 9" id="KW-0997">Cell inner membrane</keyword>
<dbReference type="InterPro" id="IPR045335">
    <property type="entry name" value="FtsQ_C_sf"/>
</dbReference>
<comment type="function">
    <text evidence="9">Essential cell division protein. May link together the upstream cell division proteins, which are predominantly cytoplasmic, with the downstream cell division proteins, which are predominantly periplasmic. May control correct divisome assembly.</text>
</comment>
<proteinExistence type="inferred from homology"/>
<dbReference type="Pfam" id="PF08478">
    <property type="entry name" value="POTRA_1"/>
    <property type="match status" value="1"/>
</dbReference>
<dbReference type="Proteomes" id="UP000192342">
    <property type="component" value="Unassembled WGS sequence"/>
</dbReference>
<dbReference type="InterPro" id="IPR013685">
    <property type="entry name" value="POTRA_FtsQ_type"/>
</dbReference>
<dbReference type="OrthoDB" id="9790370at2"/>
<dbReference type="GO" id="GO:0005886">
    <property type="term" value="C:plasma membrane"/>
    <property type="evidence" value="ECO:0007669"/>
    <property type="project" value="UniProtKB-SubCell"/>
</dbReference>
<dbReference type="InterPro" id="IPR034746">
    <property type="entry name" value="POTRA"/>
</dbReference>
<evidence type="ECO:0000256" key="3">
    <source>
        <dbReference type="ARBA" id="ARBA00022519"/>
    </source>
</evidence>
<keyword evidence="7 9" id="KW-0472">Membrane</keyword>
<evidence type="ECO:0000256" key="4">
    <source>
        <dbReference type="ARBA" id="ARBA00022618"/>
    </source>
</evidence>
<feature type="domain" description="POTRA" evidence="10">
    <location>
        <begin position="41"/>
        <end position="109"/>
    </location>
</feature>
<keyword evidence="2 9" id="KW-1003">Cell membrane</keyword>
<protein>
    <recommendedName>
        <fullName evidence="9">Cell division protein FtsQ</fullName>
    </recommendedName>
</protein>
<evidence type="ECO:0000256" key="9">
    <source>
        <dbReference type="HAMAP-Rule" id="MF_00911"/>
    </source>
</evidence>
<evidence type="ECO:0000259" key="10">
    <source>
        <dbReference type="PROSITE" id="PS51779"/>
    </source>
</evidence>
<dbReference type="GO" id="GO:0032153">
    <property type="term" value="C:cell division site"/>
    <property type="evidence" value="ECO:0007669"/>
    <property type="project" value="UniProtKB-UniRule"/>
</dbReference>
<evidence type="ECO:0000256" key="8">
    <source>
        <dbReference type="ARBA" id="ARBA00023306"/>
    </source>
</evidence>
<comment type="subcellular location">
    <subcellularLocation>
        <location evidence="9">Cell inner membrane</location>
        <topology evidence="9">Single-pass type II membrane protein</topology>
    </subcellularLocation>
    <subcellularLocation>
        <location evidence="1">Membrane</location>
    </subcellularLocation>
    <text evidence="9">Localizes to the division septum.</text>
</comment>
<dbReference type="PANTHER" id="PTHR35851">
    <property type="entry name" value="CELL DIVISION PROTEIN FTSQ"/>
    <property type="match status" value="1"/>
</dbReference>
<organism evidence="11 12">
    <name type="scientific">Oceanococcus atlanticus</name>
    <dbReference type="NCBI Taxonomy" id="1317117"/>
    <lineage>
        <taxon>Bacteria</taxon>
        <taxon>Pseudomonadati</taxon>
        <taxon>Pseudomonadota</taxon>
        <taxon>Gammaproteobacteria</taxon>
        <taxon>Chromatiales</taxon>
        <taxon>Oceanococcaceae</taxon>
        <taxon>Oceanococcus</taxon>
    </lineage>
</organism>
<comment type="caution">
    <text evidence="11">The sequence shown here is derived from an EMBL/GenBank/DDBJ whole genome shotgun (WGS) entry which is preliminary data.</text>
</comment>
<dbReference type="PROSITE" id="PS51779">
    <property type="entry name" value="POTRA"/>
    <property type="match status" value="1"/>
</dbReference>
<dbReference type="Pfam" id="PF03799">
    <property type="entry name" value="FtsQ_DivIB_C"/>
    <property type="match status" value="1"/>
</dbReference>
<dbReference type="InterPro" id="IPR026579">
    <property type="entry name" value="FtsQ"/>
</dbReference>
<gene>
    <name evidence="9" type="primary">ftsQ</name>
    <name evidence="11" type="ORF">ATO7_05130</name>
</gene>
<dbReference type="PANTHER" id="PTHR35851:SF1">
    <property type="entry name" value="CELL DIVISION PROTEIN FTSQ"/>
    <property type="match status" value="1"/>
</dbReference>
<sequence>MSSAQAIMSKSLPSLDWGVGVGVAVLVAGLIGVGLAGGAKVPMSMDIYGELGPVDPLDVREAVAPYLGEGFFGIDVEHLEQRLSDLAWVRDVQVQRLWPDRLAVRIEAHQAVAAWGEDAVLTADGHLIWPDEQPTAVLHVQGPPEQAEAVFADLAVVVPALPLGWGLRGWDVSATGDRKAEVTVGEQVIVLEFGREPVEEKFRLLADVVLPVLKPRLLDVAAIDLRYRNGFAVRWTASGQAEEFKQ</sequence>
<dbReference type="GO" id="GO:0090529">
    <property type="term" value="P:cell septum assembly"/>
    <property type="evidence" value="ECO:0007669"/>
    <property type="project" value="InterPro"/>
</dbReference>
<dbReference type="InterPro" id="IPR005548">
    <property type="entry name" value="Cell_div_FtsQ/DivIB_C"/>
</dbReference>
<dbReference type="EMBL" id="AQQV01000001">
    <property type="protein sequence ID" value="ORE89235.1"/>
    <property type="molecule type" value="Genomic_DNA"/>
</dbReference>
<evidence type="ECO:0000256" key="7">
    <source>
        <dbReference type="ARBA" id="ARBA00023136"/>
    </source>
</evidence>
<keyword evidence="5 9" id="KW-0812">Transmembrane</keyword>
<dbReference type="Gene3D" id="3.40.50.11690">
    <property type="entry name" value="Cell division protein FtsQ/DivIB"/>
    <property type="match status" value="1"/>
</dbReference>
<keyword evidence="8 9" id="KW-0131">Cell cycle</keyword>
<keyword evidence="6 9" id="KW-1133">Transmembrane helix</keyword>
<keyword evidence="4 9" id="KW-0132">Cell division</keyword>
<dbReference type="AlphaFoldDB" id="A0A1Y1SHT8"/>
<dbReference type="Gene3D" id="3.10.20.310">
    <property type="entry name" value="membrane protein fhac"/>
    <property type="match status" value="1"/>
</dbReference>
<accession>A0A1Y1SHT8</accession>
<comment type="similarity">
    <text evidence="9">Belongs to the FtsQ/DivIB family. FtsQ subfamily.</text>
</comment>
<evidence type="ECO:0000256" key="1">
    <source>
        <dbReference type="ARBA" id="ARBA00004370"/>
    </source>
</evidence>
<keyword evidence="12" id="KW-1185">Reference proteome</keyword>
<evidence type="ECO:0000313" key="12">
    <source>
        <dbReference type="Proteomes" id="UP000192342"/>
    </source>
</evidence>
<evidence type="ECO:0000256" key="2">
    <source>
        <dbReference type="ARBA" id="ARBA00022475"/>
    </source>
</evidence>